<dbReference type="PROSITE" id="PS51843">
    <property type="entry name" value="NR_LBD"/>
    <property type="match status" value="1"/>
</dbReference>
<evidence type="ECO:0000256" key="1">
    <source>
        <dbReference type="ARBA" id="ARBA00023015"/>
    </source>
</evidence>
<feature type="domain" description="NR LBD" evidence="4">
    <location>
        <begin position="1"/>
        <end position="198"/>
    </location>
</feature>
<accession>A0A9P1ISS7</accession>
<keyword evidence="2" id="KW-0804">Transcription</keyword>
<keyword evidence="3" id="KW-0675">Receptor</keyword>
<dbReference type="GO" id="GO:0005634">
    <property type="term" value="C:nucleus"/>
    <property type="evidence" value="ECO:0007669"/>
    <property type="project" value="TreeGrafter"/>
</dbReference>
<dbReference type="Pfam" id="PF00104">
    <property type="entry name" value="Hormone_recep"/>
    <property type="match status" value="1"/>
</dbReference>
<dbReference type="SMART" id="SM00430">
    <property type="entry name" value="HOLI"/>
    <property type="match status" value="1"/>
</dbReference>
<dbReference type="GO" id="GO:0006357">
    <property type="term" value="P:regulation of transcription by RNA polymerase II"/>
    <property type="evidence" value="ECO:0007669"/>
    <property type="project" value="TreeGrafter"/>
</dbReference>
<name>A0A9P1ISS7_9PELO</name>
<dbReference type="EMBL" id="CANHGI010000005">
    <property type="protein sequence ID" value="CAI5451430.1"/>
    <property type="molecule type" value="Genomic_DNA"/>
</dbReference>
<protein>
    <recommendedName>
        <fullName evidence="4">NR LBD domain-containing protein</fullName>
    </recommendedName>
</protein>
<evidence type="ECO:0000256" key="2">
    <source>
        <dbReference type="ARBA" id="ARBA00023163"/>
    </source>
</evidence>
<dbReference type="Proteomes" id="UP001152747">
    <property type="component" value="Unassembled WGS sequence"/>
</dbReference>
<evidence type="ECO:0000313" key="5">
    <source>
        <dbReference type="EMBL" id="CAI5451430.1"/>
    </source>
</evidence>
<dbReference type="PANTHER" id="PTHR46011">
    <property type="entry name" value="NUCLEAR HORMONE RECEPTOR FAMILY MEMBER NHR-86-RELATED"/>
    <property type="match status" value="1"/>
</dbReference>
<reference evidence="5" key="1">
    <citation type="submission" date="2022-11" db="EMBL/GenBank/DDBJ databases">
        <authorList>
            <person name="Kikuchi T."/>
        </authorList>
    </citation>
    <scope>NUCLEOTIDE SEQUENCE</scope>
    <source>
        <strain evidence="5">PS1010</strain>
    </source>
</reference>
<keyword evidence="6" id="KW-1185">Reference proteome</keyword>
<dbReference type="GO" id="GO:0003700">
    <property type="term" value="F:DNA-binding transcription factor activity"/>
    <property type="evidence" value="ECO:0007669"/>
    <property type="project" value="TreeGrafter"/>
</dbReference>
<dbReference type="Gene3D" id="1.10.565.10">
    <property type="entry name" value="Retinoid X Receptor"/>
    <property type="match status" value="1"/>
</dbReference>
<dbReference type="InterPro" id="IPR000536">
    <property type="entry name" value="Nucl_hrmn_rcpt_lig-bd"/>
</dbReference>
<dbReference type="InterPro" id="IPR035500">
    <property type="entry name" value="NHR-like_dom_sf"/>
</dbReference>
<organism evidence="5 6">
    <name type="scientific">Caenorhabditis angaria</name>
    <dbReference type="NCBI Taxonomy" id="860376"/>
    <lineage>
        <taxon>Eukaryota</taxon>
        <taxon>Metazoa</taxon>
        <taxon>Ecdysozoa</taxon>
        <taxon>Nematoda</taxon>
        <taxon>Chromadorea</taxon>
        <taxon>Rhabditida</taxon>
        <taxon>Rhabditina</taxon>
        <taxon>Rhabditomorpha</taxon>
        <taxon>Rhabditoidea</taxon>
        <taxon>Rhabditidae</taxon>
        <taxon>Peloderinae</taxon>
        <taxon>Caenorhabditis</taxon>
    </lineage>
</organism>
<evidence type="ECO:0000313" key="6">
    <source>
        <dbReference type="Proteomes" id="UP001152747"/>
    </source>
</evidence>
<sequence>MSNLLIGFDDLSSFPVDQQKILVKHFIGPFVFLEGGFKSINRNIWVLPSDDYVDCDQPEMFYKDSEDEDDSKGRKAYETFKPYWSLNRNILKVPMDETKLDKFEFLFLCALVFWDFGLSNQTEDSIAKCQKLKTSILEELSSYEKSNFRGDASYRVAQIVIILQAVQRSFDLLSETLEVSLLYDIFEHHSSLFDTIPK</sequence>
<proteinExistence type="predicted"/>
<comment type="caution">
    <text evidence="5">The sequence shown here is derived from an EMBL/GenBank/DDBJ whole genome shotgun (WGS) entry which is preliminary data.</text>
</comment>
<evidence type="ECO:0000256" key="3">
    <source>
        <dbReference type="ARBA" id="ARBA00023170"/>
    </source>
</evidence>
<gene>
    <name evidence="5" type="ORF">CAMP_LOCUS14067</name>
</gene>
<evidence type="ECO:0000259" key="4">
    <source>
        <dbReference type="PROSITE" id="PS51843"/>
    </source>
</evidence>
<dbReference type="AlphaFoldDB" id="A0A9P1ISS7"/>
<dbReference type="SUPFAM" id="SSF48508">
    <property type="entry name" value="Nuclear receptor ligand-binding domain"/>
    <property type="match status" value="1"/>
</dbReference>
<dbReference type="PANTHER" id="PTHR46011:SF5">
    <property type="entry name" value="NUCLEAR HORMONE RECEPTOR FAMILY MEMBER NHR-42"/>
    <property type="match status" value="1"/>
</dbReference>
<keyword evidence="1" id="KW-0805">Transcription regulation</keyword>
<dbReference type="OrthoDB" id="10018779at2759"/>